<gene>
    <name evidence="2" type="ORF">ENK44_16415</name>
</gene>
<proteinExistence type="predicted"/>
<organism evidence="2">
    <name type="scientific">Caldithrix abyssi</name>
    <dbReference type="NCBI Taxonomy" id="187145"/>
    <lineage>
        <taxon>Bacteria</taxon>
        <taxon>Pseudomonadati</taxon>
        <taxon>Calditrichota</taxon>
        <taxon>Calditrichia</taxon>
        <taxon>Calditrichales</taxon>
        <taxon>Calditrichaceae</taxon>
        <taxon>Caldithrix</taxon>
    </lineage>
</organism>
<dbReference type="Proteomes" id="UP000885779">
    <property type="component" value="Unassembled WGS sequence"/>
</dbReference>
<dbReference type="AlphaFoldDB" id="A0A7V4U3J8"/>
<evidence type="ECO:0000313" key="2">
    <source>
        <dbReference type="EMBL" id="HGY57293.1"/>
    </source>
</evidence>
<sequence length="310" mass="35323">MFRISKISIYFFTLVVICHSQITDTLKYYYPYTPNDSISSGCAFIDDCYQPGYCEPIATWFTPDSSSPDTGFNVYSIKKIRLCFTRPNKNTSISFYLGSGFPAEQNKIYQSYFSVDSTEVNPYFLDDGKYIYKEVDVSGVEELKNIPLDTSFWVQLDEKVFEVYSIGAKIGSEPYGSGHSFDSYLPNNEGWTRSGCDWIIEAVVEYDKYSDIIGHSLPNVIKEAKLFQNYPNPFNSQFTVIPYELYKPAFVSLYIYTTNGKKVGSFVNQHQKGGRHEIRINVSGLSSGAYFYVLLIDQKPMASRALVLVK</sequence>
<dbReference type="InterPro" id="IPR026444">
    <property type="entry name" value="Secre_tail"/>
</dbReference>
<feature type="domain" description="Secretion system C-terminal sorting" evidence="1">
    <location>
        <begin position="230"/>
        <end position="298"/>
    </location>
</feature>
<reference evidence="2" key="1">
    <citation type="journal article" date="2020" name="mSystems">
        <title>Genome- and Community-Level Interaction Insights into Carbon Utilization and Element Cycling Functions of Hydrothermarchaeota in Hydrothermal Sediment.</title>
        <authorList>
            <person name="Zhou Z."/>
            <person name="Liu Y."/>
            <person name="Xu W."/>
            <person name="Pan J."/>
            <person name="Luo Z.H."/>
            <person name="Li M."/>
        </authorList>
    </citation>
    <scope>NUCLEOTIDE SEQUENCE [LARGE SCALE GENOMIC DNA]</scope>
    <source>
        <strain evidence="2">HyVt-577</strain>
    </source>
</reference>
<comment type="caution">
    <text evidence="2">The sequence shown here is derived from an EMBL/GenBank/DDBJ whole genome shotgun (WGS) entry which is preliminary data.</text>
</comment>
<protein>
    <submittedName>
        <fullName evidence="2">T9SS type A sorting domain-containing protein</fullName>
    </submittedName>
</protein>
<dbReference type="EMBL" id="DRQG01000151">
    <property type="protein sequence ID" value="HGY57293.1"/>
    <property type="molecule type" value="Genomic_DNA"/>
</dbReference>
<name>A0A7V4U3J8_CALAY</name>
<accession>A0A7V4U3J8</accession>
<evidence type="ECO:0000259" key="1">
    <source>
        <dbReference type="Pfam" id="PF18962"/>
    </source>
</evidence>
<dbReference type="Pfam" id="PF18962">
    <property type="entry name" value="Por_Secre_tail"/>
    <property type="match status" value="1"/>
</dbReference>
<dbReference type="NCBIfam" id="TIGR04183">
    <property type="entry name" value="Por_Secre_tail"/>
    <property type="match status" value="1"/>
</dbReference>